<sequence>TTNSSQNNLIASFAELPAESFTSGNLDDAEFMKFWFQIKMKPMLPQIPREFLSCINTRSFTCQAYRAL</sequence>
<dbReference type="EMBL" id="JAMKFB020000003">
    <property type="protein sequence ID" value="KAL0197183.1"/>
    <property type="molecule type" value="Genomic_DNA"/>
</dbReference>
<accession>A0ABD0RF79</accession>
<dbReference type="AlphaFoldDB" id="A0ABD0RF79"/>
<protein>
    <submittedName>
        <fullName evidence="1">Uncharacterized protein</fullName>
    </submittedName>
</protein>
<dbReference type="Proteomes" id="UP001529510">
    <property type="component" value="Unassembled WGS sequence"/>
</dbReference>
<name>A0ABD0RF79_CIRMR</name>
<comment type="caution">
    <text evidence="1">The sequence shown here is derived from an EMBL/GenBank/DDBJ whole genome shotgun (WGS) entry which is preliminary data.</text>
</comment>
<feature type="non-terminal residue" evidence="1">
    <location>
        <position position="1"/>
    </location>
</feature>
<proteinExistence type="predicted"/>
<feature type="non-terminal residue" evidence="1">
    <location>
        <position position="68"/>
    </location>
</feature>
<reference evidence="1 2" key="1">
    <citation type="submission" date="2024-05" db="EMBL/GenBank/DDBJ databases">
        <title>Genome sequencing and assembly of Indian major carp, Cirrhinus mrigala (Hamilton, 1822).</title>
        <authorList>
            <person name="Mohindra V."/>
            <person name="Chowdhury L.M."/>
            <person name="Lal K."/>
            <person name="Jena J.K."/>
        </authorList>
    </citation>
    <scope>NUCLEOTIDE SEQUENCE [LARGE SCALE GENOMIC DNA]</scope>
    <source>
        <strain evidence="1">CM1030</strain>
        <tissue evidence="1">Blood</tissue>
    </source>
</reference>
<evidence type="ECO:0000313" key="1">
    <source>
        <dbReference type="EMBL" id="KAL0197183.1"/>
    </source>
</evidence>
<gene>
    <name evidence="1" type="ORF">M9458_005723</name>
</gene>
<organism evidence="1 2">
    <name type="scientific">Cirrhinus mrigala</name>
    <name type="common">Mrigala</name>
    <dbReference type="NCBI Taxonomy" id="683832"/>
    <lineage>
        <taxon>Eukaryota</taxon>
        <taxon>Metazoa</taxon>
        <taxon>Chordata</taxon>
        <taxon>Craniata</taxon>
        <taxon>Vertebrata</taxon>
        <taxon>Euteleostomi</taxon>
        <taxon>Actinopterygii</taxon>
        <taxon>Neopterygii</taxon>
        <taxon>Teleostei</taxon>
        <taxon>Ostariophysi</taxon>
        <taxon>Cypriniformes</taxon>
        <taxon>Cyprinidae</taxon>
        <taxon>Labeoninae</taxon>
        <taxon>Labeonini</taxon>
        <taxon>Cirrhinus</taxon>
    </lineage>
</organism>
<keyword evidence="2" id="KW-1185">Reference proteome</keyword>
<evidence type="ECO:0000313" key="2">
    <source>
        <dbReference type="Proteomes" id="UP001529510"/>
    </source>
</evidence>